<dbReference type="Pfam" id="PF03328">
    <property type="entry name" value="HpcH_HpaI"/>
    <property type="match status" value="1"/>
</dbReference>
<keyword evidence="7" id="KW-0456">Lyase</keyword>
<keyword evidence="2 5" id="KW-0479">Metal-binding</keyword>
<organism evidence="7 8">
    <name type="scientific">Marinobacter vinifirmus</name>
    <dbReference type="NCBI Taxonomy" id="355591"/>
    <lineage>
        <taxon>Bacteria</taxon>
        <taxon>Pseudomonadati</taxon>
        <taxon>Pseudomonadota</taxon>
        <taxon>Gammaproteobacteria</taxon>
        <taxon>Pseudomonadales</taxon>
        <taxon>Marinobacteraceae</taxon>
        <taxon>Marinobacter</taxon>
    </lineage>
</organism>
<gene>
    <name evidence="7" type="ORF">FHK81_15610</name>
</gene>
<dbReference type="Proteomes" id="UP000319142">
    <property type="component" value="Unassembled WGS sequence"/>
</dbReference>
<evidence type="ECO:0000256" key="1">
    <source>
        <dbReference type="ARBA" id="ARBA00001946"/>
    </source>
</evidence>
<dbReference type="InterPro" id="IPR011206">
    <property type="entry name" value="Citrate_lyase_beta/mcl1/mcl2"/>
</dbReference>
<reference evidence="7 8" key="1">
    <citation type="submission" date="2019-07" db="EMBL/GenBank/DDBJ databases">
        <title>The pathways for chlorine oxyanion respiration interact through the shared metabolite chlorate.</title>
        <authorList>
            <person name="Barnum T.P."/>
            <person name="Cheng Y."/>
            <person name="Hill K.A."/>
            <person name="Lucas L.N."/>
            <person name="Carlson H.K."/>
            <person name="Coates J.D."/>
        </authorList>
    </citation>
    <scope>NUCLEOTIDE SEQUENCE [LARGE SCALE GENOMIC DNA]</scope>
    <source>
        <strain evidence="7">UCB</strain>
    </source>
</reference>
<dbReference type="SUPFAM" id="SSF51621">
    <property type="entry name" value="Phosphoenolpyruvate/pyruvate domain"/>
    <property type="match status" value="1"/>
</dbReference>
<dbReference type="GO" id="GO:0016829">
    <property type="term" value="F:lyase activity"/>
    <property type="evidence" value="ECO:0007669"/>
    <property type="project" value="UniProtKB-KW"/>
</dbReference>
<dbReference type="EMBL" id="VMRX01000046">
    <property type="protein sequence ID" value="TVT31100.1"/>
    <property type="molecule type" value="Genomic_DNA"/>
</dbReference>
<name>A0A558B3K8_9GAMM</name>
<dbReference type="InterPro" id="IPR005000">
    <property type="entry name" value="Aldolase/citrate-lyase_domain"/>
</dbReference>
<protein>
    <submittedName>
        <fullName evidence="7">CoA ester lyase</fullName>
    </submittedName>
</protein>
<dbReference type="GO" id="GO:0006107">
    <property type="term" value="P:oxaloacetate metabolic process"/>
    <property type="evidence" value="ECO:0007669"/>
    <property type="project" value="TreeGrafter"/>
</dbReference>
<dbReference type="AlphaFoldDB" id="A0A558B3K8"/>
<feature type="binding site" evidence="5">
    <location>
        <position position="158"/>
    </location>
    <ligand>
        <name>Mg(2+)</name>
        <dbReference type="ChEBI" id="CHEBI:18420"/>
    </ligand>
</feature>
<dbReference type="GO" id="GO:0000287">
    <property type="term" value="F:magnesium ion binding"/>
    <property type="evidence" value="ECO:0007669"/>
    <property type="project" value="TreeGrafter"/>
</dbReference>
<evidence type="ECO:0000313" key="8">
    <source>
        <dbReference type="Proteomes" id="UP000319142"/>
    </source>
</evidence>
<accession>A0A558B3K8</accession>
<keyword evidence="3 5" id="KW-0460">Magnesium</keyword>
<evidence type="ECO:0000256" key="4">
    <source>
        <dbReference type="PIRSR" id="PIRSR015582-1"/>
    </source>
</evidence>
<dbReference type="PANTHER" id="PTHR32308:SF10">
    <property type="entry name" value="CITRATE LYASE SUBUNIT BETA"/>
    <property type="match status" value="1"/>
</dbReference>
<dbReference type="InterPro" id="IPR040442">
    <property type="entry name" value="Pyrv_kinase-like_dom_sf"/>
</dbReference>
<evidence type="ECO:0000256" key="5">
    <source>
        <dbReference type="PIRSR" id="PIRSR015582-2"/>
    </source>
</evidence>
<proteinExistence type="predicted"/>
<dbReference type="PANTHER" id="PTHR32308">
    <property type="entry name" value="LYASE BETA SUBUNIT, PUTATIVE (AFU_ORTHOLOGUE AFUA_4G13030)-RELATED"/>
    <property type="match status" value="1"/>
</dbReference>
<evidence type="ECO:0000313" key="7">
    <source>
        <dbReference type="EMBL" id="TVT31100.1"/>
    </source>
</evidence>
<feature type="binding site" evidence="4">
    <location>
        <position position="66"/>
    </location>
    <ligand>
        <name>substrate</name>
    </ligand>
</feature>
<feature type="domain" description="HpcH/HpaI aldolase/citrate lyase" evidence="6">
    <location>
        <begin position="8"/>
        <end position="233"/>
    </location>
</feature>
<evidence type="ECO:0000256" key="2">
    <source>
        <dbReference type="ARBA" id="ARBA00022723"/>
    </source>
</evidence>
<evidence type="ECO:0000259" key="6">
    <source>
        <dbReference type="Pfam" id="PF03328"/>
    </source>
</evidence>
<dbReference type="InterPro" id="IPR015813">
    <property type="entry name" value="Pyrv/PenolPyrv_kinase-like_dom"/>
</dbReference>
<sequence length="298" mass="32374">MRLRRSELSTPGSSEKMMIKAAASNADLVFLDLEDSVAPNEKASARAKIINALNTLDWGNKTRAVRINNIETEYAYLDIIEIVEGAGDNLDMIIIPKVKSAKDVWWVDVLLTQIETQLGRTKKIALEVLIEEVEAMINAEEIALASPRLEALIFGPGDYSASQGVDTRSIGTGDGYPGDIWHYARNKVIIAARAAGIEMVDGPYAGIKNPDGYREECKRSRILGASGKWAIHPSQIEIANDEYSPSQESVDRARKLAAAYADAEAEGLGAVAVDGDMVDAASIRILENTIRKADLIGM</sequence>
<dbReference type="Gene3D" id="3.20.20.60">
    <property type="entry name" value="Phosphoenolpyruvate-binding domains"/>
    <property type="match status" value="1"/>
</dbReference>
<dbReference type="RefSeq" id="WP_273134807.1">
    <property type="nucleotide sequence ID" value="NZ_VMRX01000046.1"/>
</dbReference>
<feature type="binding site" evidence="5">
    <location>
        <position position="131"/>
    </location>
    <ligand>
        <name>Mg(2+)</name>
        <dbReference type="ChEBI" id="CHEBI:18420"/>
    </ligand>
</feature>
<feature type="binding site" evidence="4">
    <location>
        <position position="131"/>
    </location>
    <ligand>
        <name>substrate</name>
    </ligand>
</feature>
<evidence type="ECO:0000256" key="3">
    <source>
        <dbReference type="ARBA" id="ARBA00022842"/>
    </source>
</evidence>
<comment type="cofactor">
    <cofactor evidence="1">
        <name>Mg(2+)</name>
        <dbReference type="ChEBI" id="CHEBI:18420"/>
    </cofactor>
</comment>
<dbReference type="PIRSF" id="PIRSF015582">
    <property type="entry name" value="Cit_lyase_B"/>
    <property type="match status" value="1"/>
</dbReference>
<comment type="caution">
    <text evidence="7">The sequence shown here is derived from an EMBL/GenBank/DDBJ whole genome shotgun (WGS) entry which is preliminary data.</text>
</comment>